<protein>
    <submittedName>
        <fullName evidence="1">Uncharacterized protein</fullName>
    </submittedName>
</protein>
<name>A0AAD6V969_9AGAR</name>
<dbReference type="Proteomes" id="UP001219525">
    <property type="component" value="Unassembled WGS sequence"/>
</dbReference>
<feature type="non-terminal residue" evidence="1">
    <location>
        <position position="1"/>
    </location>
</feature>
<organism evidence="1 2">
    <name type="scientific">Mycena pura</name>
    <dbReference type="NCBI Taxonomy" id="153505"/>
    <lineage>
        <taxon>Eukaryota</taxon>
        <taxon>Fungi</taxon>
        <taxon>Dikarya</taxon>
        <taxon>Basidiomycota</taxon>
        <taxon>Agaricomycotina</taxon>
        <taxon>Agaricomycetes</taxon>
        <taxon>Agaricomycetidae</taxon>
        <taxon>Agaricales</taxon>
        <taxon>Marasmiineae</taxon>
        <taxon>Mycenaceae</taxon>
        <taxon>Mycena</taxon>
    </lineage>
</organism>
<accession>A0AAD6V969</accession>
<dbReference type="EMBL" id="JARJCW010000042">
    <property type="protein sequence ID" value="KAJ7205767.1"/>
    <property type="molecule type" value="Genomic_DNA"/>
</dbReference>
<dbReference type="AlphaFoldDB" id="A0AAD6V969"/>
<gene>
    <name evidence="1" type="ORF">GGX14DRAFT_303020</name>
</gene>
<evidence type="ECO:0000313" key="2">
    <source>
        <dbReference type="Proteomes" id="UP001219525"/>
    </source>
</evidence>
<feature type="non-terminal residue" evidence="1">
    <location>
        <position position="100"/>
    </location>
</feature>
<sequence>FWCLYITYASKHDWKTGEDILRCNENWYKQGPRYDWVIFNTDTPGLACPRLVRSLTWPRLRLGRVLDLAIVNAARVSSWRPQTVWDGCEVFEESKPEDLL</sequence>
<evidence type="ECO:0000313" key="1">
    <source>
        <dbReference type="EMBL" id="KAJ7205767.1"/>
    </source>
</evidence>
<keyword evidence="2" id="KW-1185">Reference proteome</keyword>
<comment type="caution">
    <text evidence="1">The sequence shown here is derived from an EMBL/GenBank/DDBJ whole genome shotgun (WGS) entry which is preliminary data.</text>
</comment>
<reference evidence="1" key="1">
    <citation type="submission" date="2023-03" db="EMBL/GenBank/DDBJ databases">
        <title>Massive genome expansion in bonnet fungi (Mycena s.s.) driven by repeated elements and novel gene families across ecological guilds.</title>
        <authorList>
            <consortium name="Lawrence Berkeley National Laboratory"/>
            <person name="Harder C.B."/>
            <person name="Miyauchi S."/>
            <person name="Viragh M."/>
            <person name="Kuo A."/>
            <person name="Thoen E."/>
            <person name="Andreopoulos B."/>
            <person name="Lu D."/>
            <person name="Skrede I."/>
            <person name="Drula E."/>
            <person name="Henrissat B."/>
            <person name="Morin E."/>
            <person name="Kohler A."/>
            <person name="Barry K."/>
            <person name="LaButti K."/>
            <person name="Morin E."/>
            <person name="Salamov A."/>
            <person name="Lipzen A."/>
            <person name="Mereny Z."/>
            <person name="Hegedus B."/>
            <person name="Baldrian P."/>
            <person name="Stursova M."/>
            <person name="Weitz H."/>
            <person name="Taylor A."/>
            <person name="Grigoriev I.V."/>
            <person name="Nagy L.G."/>
            <person name="Martin F."/>
            <person name="Kauserud H."/>
        </authorList>
    </citation>
    <scope>NUCLEOTIDE SEQUENCE</scope>
    <source>
        <strain evidence="1">9144</strain>
    </source>
</reference>
<proteinExistence type="predicted"/>